<evidence type="ECO:0000259" key="2">
    <source>
        <dbReference type="PROSITE" id="PS50943"/>
    </source>
</evidence>
<proteinExistence type="predicted"/>
<feature type="domain" description="HTH cro/C1-type" evidence="2">
    <location>
        <begin position="38"/>
        <end position="92"/>
    </location>
</feature>
<dbReference type="GO" id="GO:0003677">
    <property type="term" value="F:DNA binding"/>
    <property type="evidence" value="ECO:0007669"/>
    <property type="project" value="InterPro"/>
</dbReference>
<dbReference type="InterPro" id="IPR001387">
    <property type="entry name" value="Cro/C1-type_HTH"/>
</dbReference>
<dbReference type="PROSITE" id="PS50943">
    <property type="entry name" value="HTH_CROC1"/>
    <property type="match status" value="1"/>
</dbReference>
<dbReference type="Proteomes" id="UP000184501">
    <property type="component" value="Unassembled WGS sequence"/>
</dbReference>
<protein>
    <submittedName>
        <fullName evidence="3">Helix-turn-helix domain-containing protein</fullName>
    </submittedName>
</protein>
<reference evidence="3 4" key="1">
    <citation type="submission" date="2016-11" db="EMBL/GenBank/DDBJ databases">
        <authorList>
            <person name="Jaros S."/>
            <person name="Januszkiewicz K."/>
            <person name="Wedrychowicz H."/>
        </authorList>
    </citation>
    <scope>NUCLEOTIDE SEQUENCE [LARGE SCALE GENOMIC DNA]</scope>
    <source>
        <strain evidence="3 4">DSM 44523</strain>
    </source>
</reference>
<feature type="region of interest" description="Disordered" evidence="1">
    <location>
        <begin position="1"/>
        <end position="21"/>
    </location>
</feature>
<evidence type="ECO:0000256" key="1">
    <source>
        <dbReference type="SAM" id="MobiDB-lite"/>
    </source>
</evidence>
<dbReference type="OrthoDB" id="6401124at2"/>
<name>A0A1M5AZC7_STRHI</name>
<organism evidence="3 4">
    <name type="scientific">Streptoalloteichus hindustanus</name>
    <dbReference type="NCBI Taxonomy" id="2017"/>
    <lineage>
        <taxon>Bacteria</taxon>
        <taxon>Bacillati</taxon>
        <taxon>Actinomycetota</taxon>
        <taxon>Actinomycetes</taxon>
        <taxon>Pseudonocardiales</taxon>
        <taxon>Pseudonocardiaceae</taxon>
        <taxon>Streptoalloteichus</taxon>
    </lineage>
</organism>
<evidence type="ECO:0000313" key="3">
    <source>
        <dbReference type="EMBL" id="SHF35282.1"/>
    </source>
</evidence>
<dbReference type="Pfam" id="PF01381">
    <property type="entry name" value="HTH_3"/>
    <property type="match status" value="1"/>
</dbReference>
<dbReference type="RefSeq" id="WP_073481638.1">
    <property type="nucleotide sequence ID" value="NZ_FQVN01000003.1"/>
</dbReference>
<keyword evidence="4" id="KW-1185">Reference proteome</keyword>
<dbReference type="SUPFAM" id="SSF47413">
    <property type="entry name" value="lambda repressor-like DNA-binding domains"/>
    <property type="match status" value="1"/>
</dbReference>
<dbReference type="STRING" id="2017.SAMN05444320_103314"/>
<evidence type="ECO:0000313" key="4">
    <source>
        <dbReference type="Proteomes" id="UP000184501"/>
    </source>
</evidence>
<dbReference type="AlphaFoldDB" id="A0A1M5AZC7"/>
<sequence length="100" mass="10891">MSERTSERAEPRRRRMTDPAAEAAYEATRLAFELGAAVRTRREELGMTQSALAERADMTRSAVARFEAGGIVPTLAVLERLAAALDSALTVRFEPRSPAG</sequence>
<dbReference type="CDD" id="cd00093">
    <property type="entry name" value="HTH_XRE"/>
    <property type="match status" value="1"/>
</dbReference>
<gene>
    <name evidence="3" type="ORF">SAMN05444320_103314</name>
</gene>
<dbReference type="EMBL" id="FQVN01000003">
    <property type="protein sequence ID" value="SHF35282.1"/>
    <property type="molecule type" value="Genomic_DNA"/>
</dbReference>
<dbReference type="Gene3D" id="1.10.260.40">
    <property type="entry name" value="lambda repressor-like DNA-binding domains"/>
    <property type="match status" value="1"/>
</dbReference>
<feature type="compositionally biased region" description="Basic and acidic residues" evidence="1">
    <location>
        <begin position="1"/>
        <end position="10"/>
    </location>
</feature>
<accession>A0A1M5AZC7</accession>
<dbReference type="InterPro" id="IPR010982">
    <property type="entry name" value="Lambda_DNA-bd_dom_sf"/>
</dbReference>
<dbReference type="SMART" id="SM00530">
    <property type="entry name" value="HTH_XRE"/>
    <property type="match status" value="1"/>
</dbReference>